<accession>A0A9Q7UXS7</accession>
<keyword evidence="1" id="KW-0614">Plasmid</keyword>
<evidence type="ECO:0000313" key="1">
    <source>
        <dbReference type="EMBL" id="SPD67969.1"/>
    </source>
</evidence>
<protein>
    <submittedName>
        <fullName evidence="1">Uncharacterized protein</fullName>
    </submittedName>
</protein>
<proteinExistence type="predicted"/>
<reference evidence="1 2" key="1">
    <citation type="submission" date="2018-01" db="EMBL/GenBank/DDBJ databases">
        <authorList>
            <person name="Clerissi C."/>
        </authorList>
    </citation>
    <scope>NUCLEOTIDE SEQUENCE [LARGE SCALE GENOMIC DNA]</scope>
    <source>
        <strain evidence="1">Cupriavidus taiwanensis SWF 66322</strain>
        <plasmid evidence="2">cbm2636_mp</plasmid>
    </source>
</reference>
<geneLocation type="plasmid" evidence="2">
    <name>cbm2636_mp</name>
</geneLocation>
<dbReference type="EMBL" id="LT984814">
    <property type="protein sequence ID" value="SPD67969.1"/>
    <property type="molecule type" value="Genomic_DNA"/>
</dbReference>
<dbReference type="Proteomes" id="UP000254259">
    <property type="component" value="Plasmid CBM2636_mp"/>
</dbReference>
<dbReference type="AlphaFoldDB" id="A0A9Q7UXS7"/>
<gene>
    <name evidence="1" type="ORF">CBM2636_MP20819</name>
</gene>
<name>A0A9Q7UXS7_9BURK</name>
<organism evidence="1 2">
    <name type="scientific">Cupriavidus taiwanensis</name>
    <dbReference type="NCBI Taxonomy" id="164546"/>
    <lineage>
        <taxon>Bacteria</taxon>
        <taxon>Pseudomonadati</taxon>
        <taxon>Pseudomonadota</taxon>
        <taxon>Betaproteobacteria</taxon>
        <taxon>Burkholderiales</taxon>
        <taxon>Burkholderiaceae</taxon>
        <taxon>Cupriavidus</taxon>
    </lineage>
</organism>
<sequence>MRNLWLLVDVELTAAGSMLHSESGPAEGLQEQCNKTYAIPFFGISNNFAPDQLNRCLFANVI</sequence>
<evidence type="ECO:0000313" key="2">
    <source>
        <dbReference type="Proteomes" id="UP000254259"/>
    </source>
</evidence>